<feature type="domain" description="7,8-dihydro-6-hydroxymethylpterin-pyrophosphokinase" evidence="9">
    <location>
        <begin position="88"/>
        <end position="99"/>
    </location>
</feature>
<dbReference type="SUPFAM" id="SSF55083">
    <property type="entry name" value="6-hydroxymethyl-7,8-dihydropterin pyrophosphokinase, HPPK"/>
    <property type="match status" value="1"/>
</dbReference>
<dbReference type="EC" id="2.7.6.3" evidence="3"/>
<dbReference type="OrthoDB" id="9808041at2"/>
<comment type="caution">
    <text evidence="10">The sequence shown here is derived from an EMBL/GenBank/DDBJ whole genome shotgun (WGS) entry which is preliminary data.</text>
</comment>
<evidence type="ECO:0000256" key="3">
    <source>
        <dbReference type="ARBA" id="ARBA00013253"/>
    </source>
</evidence>
<evidence type="ECO:0000313" key="11">
    <source>
        <dbReference type="Proteomes" id="UP000321429"/>
    </source>
</evidence>
<proteinExistence type="predicted"/>
<evidence type="ECO:0000313" key="10">
    <source>
        <dbReference type="EMBL" id="GEK28400.1"/>
    </source>
</evidence>
<dbReference type="CDD" id="cd00483">
    <property type="entry name" value="HPPK"/>
    <property type="match status" value="1"/>
</dbReference>
<dbReference type="NCBIfam" id="TIGR01498">
    <property type="entry name" value="folK"/>
    <property type="match status" value="1"/>
</dbReference>
<dbReference type="InterPro" id="IPR035907">
    <property type="entry name" value="Hppk_sf"/>
</dbReference>
<comment type="catalytic activity">
    <reaction evidence="1">
        <text>6-hydroxymethyl-7,8-dihydropterin + ATP = (7,8-dihydropterin-6-yl)methyl diphosphate + AMP + H(+)</text>
        <dbReference type="Rhea" id="RHEA:11412"/>
        <dbReference type="ChEBI" id="CHEBI:15378"/>
        <dbReference type="ChEBI" id="CHEBI:30616"/>
        <dbReference type="ChEBI" id="CHEBI:44841"/>
        <dbReference type="ChEBI" id="CHEBI:72950"/>
        <dbReference type="ChEBI" id="CHEBI:456215"/>
        <dbReference type="EC" id="2.7.6.3"/>
    </reaction>
</comment>
<dbReference type="PANTHER" id="PTHR43071:SF1">
    <property type="entry name" value="2-AMINO-4-HYDROXY-6-HYDROXYMETHYLDIHYDROPTERIDINE PYROPHOSPHOKINASE"/>
    <property type="match status" value="1"/>
</dbReference>
<evidence type="ECO:0000256" key="7">
    <source>
        <dbReference type="ARBA" id="ARBA00022840"/>
    </source>
</evidence>
<dbReference type="EMBL" id="BJUD01000009">
    <property type="protein sequence ID" value="GEK28400.1"/>
    <property type="molecule type" value="Genomic_DNA"/>
</dbReference>
<organism evidence="10 11">
    <name type="scientific">Furfurilactobacillus siliginis</name>
    <dbReference type="NCBI Taxonomy" id="348151"/>
    <lineage>
        <taxon>Bacteria</taxon>
        <taxon>Bacillati</taxon>
        <taxon>Bacillota</taxon>
        <taxon>Bacilli</taxon>
        <taxon>Lactobacillales</taxon>
        <taxon>Lactobacillaceae</taxon>
        <taxon>Furfurilactobacillus</taxon>
    </lineage>
</organism>
<dbReference type="Pfam" id="PF01288">
    <property type="entry name" value="HPPK"/>
    <property type="match status" value="1"/>
</dbReference>
<keyword evidence="5" id="KW-0547">Nucleotide-binding</keyword>
<dbReference type="UniPathway" id="UPA00077">
    <property type="reaction ID" value="UER00155"/>
</dbReference>
<keyword evidence="4" id="KW-0808">Transferase</keyword>
<keyword evidence="8" id="KW-0289">Folate biosynthesis</keyword>
<reference evidence="10 11" key="1">
    <citation type="submission" date="2019-07" db="EMBL/GenBank/DDBJ databases">
        <title>Whole genome shotgun sequence of Lactobacillus siliginis NBRC 101315.</title>
        <authorList>
            <person name="Hosoyama A."/>
            <person name="Uohara A."/>
            <person name="Ohji S."/>
            <person name="Ichikawa N."/>
        </authorList>
    </citation>
    <scope>NUCLEOTIDE SEQUENCE [LARGE SCALE GENOMIC DNA]</scope>
    <source>
        <strain evidence="10 11">NBRC 101315</strain>
    </source>
</reference>
<dbReference type="InterPro" id="IPR000550">
    <property type="entry name" value="Hppk"/>
</dbReference>
<evidence type="ECO:0000256" key="6">
    <source>
        <dbReference type="ARBA" id="ARBA00022777"/>
    </source>
</evidence>
<accession>A0A510VUE9</accession>
<protein>
    <recommendedName>
        <fullName evidence="3">2-amino-4-hydroxy-6-hydroxymethyldihydropteridine diphosphokinase</fullName>
        <ecNumber evidence="3">2.7.6.3</ecNumber>
    </recommendedName>
</protein>
<dbReference type="RefSeq" id="WP_057811197.1">
    <property type="nucleotide sequence ID" value="NZ_BJUD01000009.1"/>
</dbReference>
<evidence type="ECO:0000256" key="5">
    <source>
        <dbReference type="ARBA" id="ARBA00022741"/>
    </source>
</evidence>
<dbReference type="PROSITE" id="PS00794">
    <property type="entry name" value="HPPK"/>
    <property type="match status" value="1"/>
</dbReference>
<sequence length="159" mass="18150">MTIAYLSLGSNVGNRRRHLLYAISRLRADVATKELQVASFYITEPVGGVVQDNFLNTAVRLDTKRSAESLLTFIHQIEQQQHRHRFIHWGPRTLDLDIIFYGDVQMQTETLTIPHPEAKNRRFVLTPIAELATDTESVSQQVQAWLAVTPDQTKIIKLV</sequence>
<dbReference type="GO" id="GO:0005524">
    <property type="term" value="F:ATP binding"/>
    <property type="evidence" value="ECO:0007669"/>
    <property type="project" value="UniProtKB-KW"/>
</dbReference>
<name>A0A510VUE9_9LACO</name>
<dbReference type="Proteomes" id="UP000321429">
    <property type="component" value="Unassembled WGS sequence"/>
</dbReference>
<evidence type="ECO:0000256" key="1">
    <source>
        <dbReference type="ARBA" id="ARBA00000198"/>
    </source>
</evidence>
<dbReference type="GO" id="GO:0046654">
    <property type="term" value="P:tetrahydrofolate biosynthetic process"/>
    <property type="evidence" value="ECO:0007669"/>
    <property type="project" value="UniProtKB-UniPathway"/>
</dbReference>
<keyword evidence="7" id="KW-0067">ATP-binding</keyword>
<evidence type="ECO:0000259" key="9">
    <source>
        <dbReference type="PROSITE" id="PS00794"/>
    </source>
</evidence>
<keyword evidence="6 10" id="KW-0418">Kinase</keyword>
<dbReference type="GO" id="GO:0046656">
    <property type="term" value="P:folic acid biosynthetic process"/>
    <property type="evidence" value="ECO:0007669"/>
    <property type="project" value="UniProtKB-KW"/>
</dbReference>
<evidence type="ECO:0000256" key="4">
    <source>
        <dbReference type="ARBA" id="ARBA00022679"/>
    </source>
</evidence>
<dbReference type="Gene3D" id="3.30.70.560">
    <property type="entry name" value="7,8-Dihydro-6-hydroxymethylpterin-pyrophosphokinase HPPK"/>
    <property type="match status" value="1"/>
</dbReference>
<dbReference type="GO" id="GO:0016301">
    <property type="term" value="F:kinase activity"/>
    <property type="evidence" value="ECO:0007669"/>
    <property type="project" value="UniProtKB-KW"/>
</dbReference>
<evidence type="ECO:0000256" key="2">
    <source>
        <dbReference type="ARBA" id="ARBA00005051"/>
    </source>
</evidence>
<dbReference type="AlphaFoldDB" id="A0A510VUE9"/>
<comment type="pathway">
    <text evidence="2">Cofactor biosynthesis; tetrahydrofolate biosynthesis; 2-amino-4-hydroxy-6-hydroxymethyl-7,8-dihydropteridine diphosphate from 7,8-dihydroneopterin triphosphate: step 4/4.</text>
</comment>
<dbReference type="GO" id="GO:0003848">
    <property type="term" value="F:2-amino-4-hydroxy-6-hydroxymethyldihydropteridine diphosphokinase activity"/>
    <property type="evidence" value="ECO:0007669"/>
    <property type="project" value="UniProtKB-EC"/>
</dbReference>
<gene>
    <name evidence="10" type="primary">folK</name>
    <name evidence="10" type="ORF">LSI01_07110</name>
</gene>
<evidence type="ECO:0000256" key="8">
    <source>
        <dbReference type="ARBA" id="ARBA00022909"/>
    </source>
</evidence>
<dbReference type="PANTHER" id="PTHR43071">
    <property type="entry name" value="2-AMINO-4-HYDROXY-6-HYDROXYMETHYLDIHYDROPTERIDINE PYROPHOSPHOKINASE"/>
    <property type="match status" value="1"/>
</dbReference>